<sequence length="197" mass="22035">MALIPVADGELATIVTTLEMVRRPPLRPTPSSPLRLVRWAEPAPDKYRELFRRVGARWLWFSRLVMDDAALLAIIHDPRVQVFAAVDPAGIEVGMVELDFRHDGQCEIGYFALVPELTNKGLGRWLMAETLARAWVPGVARVALNTCTLDHPSALNFYRAQGFVAVRRTIETFTDPRALGLLPEDAALQVPRLASRR</sequence>
<dbReference type="SUPFAM" id="SSF55729">
    <property type="entry name" value="Acyl-CoA N-acyltransferases (Nat)"/>
    <property type="match status" value="1"/>
</dbReference>
<evidence type="ECO:0000313" key="4">
    <source>
        <dbReference type="EMBL" id="NTS63648.1"/>
    </source>
</evidence>
<dbReference type="InterPro" id="IPR016181">
    <property type="entry name" value="Acyl_CoA_acyltransferase"/>
</dbReference>
<evidence type="ECO:0000256" key="1">
    <source>
        <dbReference type="ARBA" id="ARBA00022679"/>
    </source>
</evidence>
<accession>A0ABX2JBU7</accession>
<evidence type="ECO:0000256" key="2">
    <source>
        <dbReference type="ARBA" id="ARBA00023315"/>
    </source>
</evidence>
<dbReference type="Gene3D" id="3.40.630.30">
    <property type="match status" value="1"/>
</dbReference>
<comment type="caution">
    <text evidence="4">The sequence shown here is derived from an EMBL/GenBank/DDBJ whole genome shotgun (WGS) entry which is preliminary data.</text>
</comment>
<feature type="domain" description="N-acetyltransferase" evidence="3">
    <location>
        <begin position="34"/>
        <end position="184"/>
    </location>
</feature>
<dbReference type="PANTHER" id="PTHR43800:SF1">
    <property type="entry name" value="PEPTIDYL-LYSINE N-ACETYLTRANSFERASE YJAB"/>
    <property type="match status" value="1"/>
</dbReference>
<reference evidence="4 5" key="1">
    <citation type="submission" date="2020-06" db="EMBL/GenBank/DDBJ databases">
        <title>Sphingomonas hominis sp. nov., a member of the Sphingomonas, isolated from the hair of a 22-year-old girl.</title>
        <authorList>
            <person name="Zhang D.-F."/>
            <person name="Cui X.-W."/>
        </authorList>
    </citation>
    <scope>NUCLEOTIDE SEQUENCE [LARGE SCALE GENOMIC DNA]</scope>
    <source>
        <strain evidence="4 5">HHU CXW</strain>
    </source>
</reference>
<name>A0ABX2JBU7_9SPHN</name>
<evidence type="ECO:0000313" key="5">
    <source>
        <dbReference type="Proteomes" id="UP000621447"/>
    </source>
</evidence>
<dbReference type="RefSeq" id="WP_174191765.1">
    <property type="nucleotide sequence ID" value="NZ_JABULH010000001.1"/>
</dbReference>
<keyword evidence="1" id="KW-0808">Transferase</keyword>
<dbReference type="PANTHER" id="PTHR43800">
    <property type="entry name" value="PEPTIDYL-LYSINE N-ACETYLTRANSFERASE YJAB"/>
    <property type="match status" value="1"/>
</dbReference>
<organism evidence="4 5">
    <name type="scientific">Sphingomonas hominis</name>
    <dbReference type="NCBI Taxonomy" id="2741495"/>
    <lineage>
        <taxon>Bacteria</taxon>
        <taxon>Pseudomonadati</taxon>
        <taxon>Pseudomonadota</taxon>
        <taxon>Alphaproteobacteria</taxon>
        <taxon>Sphingomonadales</taxon>
        <taxon>Sphingomonadaceae</taxon>
        <taxon>Sphingomonas</taxon>
    </lineage>
</organism>
<proteinExistence type="predicted"/>
<dbReference type="EMBL" id="JABULH010000001">
    <property type="protein sequence ID" value="NTS63648.1"/>
    <property type="molecule type" value="Genomic_DNA"/>
</dbReference>
<protein>
    <submittedName>
        <fullName evidence="4">GNAT family N-acetyltransferase</fullName>
    </submittedName>
</protein>
<dbReference type="InterPro" id="IPR000182">
    <property type="entry name" value="GNAT_dom"/>
</dbReference>
<dbReference type="Proteomes" id="UP000621447">
    <property type="component" value="Unassembled WGS sequence"/>
</dbReference>
<evidence type="ECO:0000259" key="3">
    <source>
        <dbReference type="PROSITE" id="PS51186"/>
    </source>
</evidence>
<dbReference type="PROSITE" id="PS51186">
    <property type="entry name" value="GNAT"/>
    <property type="match status" value="1"/>
</dbReference>
<keyword evidence="5" id="KW-1185">Reference proteome</keyword>
<gene>
    <name evidence="4" type="ORF">HRV97_00565</name>
</gene>
<keyword evidence="2" id="KW-0012">Acyltransferase</keyword>
<dbReference type="Pfam" id="PF00583">
    <property type="entry name" value="Acetyltransf_1"/>
    <property type="match status" value="1"/>
</dbReference>
<dbReference type="CDD" id="cd04301">
    <property type="entry name" value="NAT_SF"/>
    <property type="match status" value="1"/>
</dbReference>